<evidence type="ECO:0000313" key="5">
    <source>
        <dbReference type="EMBL" id="MBP3956835.1"/>
    </source>
</evidence>
<dbReference type="Proteomes" id="UP000676565">
    <property type="component" value="Unassembled WGS sequence"/>
</dbReference>
<evidence type="ECO:0000256" key="3">
    <source>
        <dbReference type="ARBA" id="ARBA00024018"/>
    </source>
</evidence>
<gene>
    <name evidence="5" type="ORF">J8F10_16295</name>
</gene>
<accession>A0ABS5BT45</accession>
<evidence type="ECO:0000256" key="2">
    <source>
        <dbReference type="ARBA" id="ARBA00023033"/>
    </source>
</evidence>
<evidence type="ECO:0000256" key="1">
    <source>
        <dbReference type="ARBA" id="ARBA00023002"/>
    </source>
</evidence>
<comment type="caution">
    <text evidence="5">The sequence shown here is derived from an EMBL/GenBank/DDBJ whole genome shotgun (WGS) entry which is preliminary data.</text>
</comment>
<dbReference type="EMBL" id="JAGKQQ010000001">
    <property type="protein sequence ID" value="MBP3956835.1"/>
    <property type="molecule type" value="Genomic_DNA"/>
</dbReference>
<sequence length="389" mass="41561">MRVIIIGSGIAGLSAAIALRKIGAEVAVYERAPELREVGAGISLWANALRALDHLGAGDSVRAVSLRMVRSEVRGRSGRKVQLGTRADDLERTFGVPEFVRMIHRADLVSALAAHVPPGAARYGQECVAVEGGGAGAKVRFATGHSDEADVVIGADGIHSVVRTAILGPEAPRFAGYTCWRGICPRPEGVEPGYVGEWWGRGKRVGITTLPGDRVYWWATKNAPPNGHEADERAFLASEFRDWAEPAPALFATTPPDRIFRNDIIDRPPVRVWSKGRVGVIGDAAHPTTPNFGQGGCMALEDAVALARCLATAPDPARGLEAFAAERYPRTTAITRESRRFGALGQREGRLLCWVRDLAVGALAPLVATKGFLKYARFDVGPLPAPATA</sequence>
<feature type="domain" description="FAD-binding" evidence="4">
    <location>
        <begin position="2"/>
        <end position="337"/>
    </location>
</feature>
<dbReference type="GO" id="GO:0004497">
    <property type="term" value="F:monooxygenase activity"/>
    <property type="evidence" value="ECO:0007669"/>
    <property type="project" value="UniProtKB-KW"/>
</dbReference>
<dbReference type="PANTHER" id="PTHR45934:SF9">
    <property type="entry name" value="FAD_NAD(P)-BINDING OXIDOREDUCTASE FAMILY PROTEIN"/>
    <property type="match status" value="1"/>
</dbReference>
<organism evidence="5 6">
    <name type="scientific">Gemmata palustris</name>
    <dbReference type="NCBI Taxonomy" id="2822762"/>
    <lineage>
        <taxon>Bacteria</taxon>
        <taxon>Pseudomonadati</taxon>
        <taxon>Planctomycetota</taxon>
        <taxon>Planctomycetia</taxon>
        <taxon>Gemmatales</taxon>
        <taxon>Gemmataceae</taxon>
        <taxon>Gemmata</taxon>
    </lineage>
</organism>
<evidence type="ECO:0000313" key="6">
    <source>
        <dbReference type="Proteomes" id="UP000676565"/>
    </source>
</evidence>
<dbReference type="Pfam" id="PF01494">
    <property type="entry name" value="FAD_binding_3"/>
    <property type="match status" value="1"/>
</dbReference>
<keyword evidence="6" id="KW-1185">Reference proteome</keyword>
<dbReference type="Gene3D" id="3.50.50.60">
    <property type="entry name" value="FAD/NAD(P)-binding domain"/>
    <property type="match status" value="1"/>
</dbReference>
<dbReference type="InterPro" id="IPR044560">
    <property type="entry name" value="MOase"/>
</dbReference>
<dbReference type="SUPFAM" id="SSF51905">
    <property type="entry name" value="FAD/NAD(P)-binding domain"/>
    <property type="match status" value="1"/>
</dbReference>
<dbReference type="InterPro" id="IPR002938">
    <property type="entry name" value="FAD-bd"/>
</dbReference>
<dbReference type="PRINTS" id="PR00420">
    <property type="entry name" value="RNGMNOXGNASE"/>
</dbReference>
<comment type="similarity">
    <text evidence="3">Belongs to the 3-hydroxybenzoate 6-hydroxylase family.</text>
</comment>
<dbReference type="PANTHER" id="PTHR45934">
    <property type="entry name" value="FAD/NAD(P)-BINDING OXIDOREDUCTASE FAMILY PROTEIN"/>
    <property type="match status" value="1"/>
</dbReference>
<evidence type="ECO:0000259" key="4">
    <source>
        <dbReference type="Pfam" id="PF01494"/>
    </source>
</evidence>
<reference evidence="5 6" key="1">
    <citation type="submission" date="2021-04" db="EMBL/GenBank/DDBJ databases">
        <authorList>
            <person name="Ivanova A."/>
        </authorList>
    </citation>
    <scope>NUCLEOTIDE SEQUENCE [LARGE SCALE GENOMIC DNA]</scope>
    <source>
        <strain evidence="5 6">G18</strain>
    </source>
</reference>
<keyword evidence="1" id="KW-0560">Oxidoreductase</keyword>
<dbReference type="RefSeq" id="WP_210655336.1">
    <property type="nucleotide sequence ID" value="NZ_JAGKQQ010000001.1"/>
</dbReference>
<proteinExistence type="inferred from homology"/>
<name>A0ABS5BT45_9BACT</name>
<keyword evidence="2 5" id="KW-0503">Monooxygenase</keyword>
<dbReference type="InterPro" id="IPR036188">
    <property type="entry name" value="FAD/NAD-bd_sf"/>
</dbReference>
<protein>
    <submittedName>
        <fullName evidence="5">FAD-dependent monooxygenase</fullName>
    </submittedName>
</protein>